<dbReference type="Proteomes" id="UP001152797">
    <property type="component" value="Unassembled WGS sequence"/>
</dbReference>
<evidence type="ECO:0000313" key="1">
    <source>
        <dbReference type="EMBL" id="CAI3991500.1"/>
    </source>
</evidence>
<feature type="non-terminal residue" evidence="1">
    <location>
        <position position="1"/>
    </location>
</feature>
<comment type="caution">
    <text evidence="1">The sequence shown here is derived from an EMBL/GenBank/DDBJ whole genome shotgun (WGS) entry which is preliminary data.</text>
</comment>
<feature type="non-terminal residue" evidence="1">
    <location>
        <position position="132"/>
    </location>
</feature>
<protein>
    <submittedName>
        <fullName evidence="1">Uncharacterized protein</fullName>
    </submittedName>
</protein>
<gene>
    <name evidence="1" type="ORF">C1SCF055_LOCUS18402</name>
</gene>
<accession>A0A9P1CH45</accession>
<sequence>DAVEVQQDGAGRWFTFSLGLDSVILLEEKGLPAHICGLPCVGSPTLLPTVLHELEDVGEVKLAITHHSLTASGDSWKVDAEKALVFVLDQPKLMETGAKKGKKAKRAGYTMKNFGGILNIGKMKDARRFVTG</sequence>
<dbReference type="EMBL" id="CAMXCT020001598">
    <property type="protein sequence ID" value="CAL1144875.1"/>
    <property type="molecule type" value="Genomic_DNA"/>
</dbReference>
<reference evidence="1" key="1">
    <citation type="submission" date="2022-10" db="EMBL/GenBank/DDBJ databases">
        <authorList>
            <person name="Chen Y."/>
            <person name="Dougan E. K."/>
            <person name="Chan C."/>
            <person name="Rhodes N."/>
            <person name="Thang M."/>
        </authorList>
    </citation>
    <scope>NUCLEOTIDE SEQUENCE</scope>
</reference>
<keyword evidence="3" id="KW-1185">Reference proteome</keyword>
<dbReference type="EMBL" id="CAMXCT010001598">
    <property type="protein sequence ID" value="CAI3991500.1"/>
    <property type="molecule type" value="Genomic_DNA"/>
</dbReference>
<evidence type="ECO:0000313" key="2">
    <source>
        <dbReference type="EMBL" id="CAL1144875.1"/>
    </source>
</evidence>
<name>A0A9P1CH45_9DINO</name>
<dbReference type="AlphaFoldDB" id="A0A9P1CH45"/>
<reference evidence="2" key="2">
    <citation type="submission" date="2024-04" db="EMBL/GenBank/DDBJ databases">
        <authorList>
            <person name="Chen Y."/>
            <person name="Shah S."/>
            <person name="Dougan E. K."/>
            <person name="Thang M."/>
            <person name="Chan C."/>
        </authorList>
    </citation>
    <scope>NUCLEOTIDE SEQUENCE [LARGE SCALE GENOMIC DNA]</scope>
</reference>
<proteinExistence type="predicted"/>
<dbReference type="EMBL" id="CAMXCT030001598">
    <property type="protein sequence ID" value="CAL4778812.1"/>
    <property type="molecule type" value="Genomic_DNA"/>
</dbReference>
<organism evidence="1">
    <name type="scientific">Cladocopium goreaui</name>
    <dbReference type="NCBI Taxonomy" id="2562237"/>
    <lineage>
        <taxon>Eukaryota</taxon>
        <taxon>Sar</taxon>
        <taxon>Alveolata</taxon>
        <taxon>Dinophyceae</taxon>
        <taxon>Suessiales</taxon>
        <taxon>Symbiodiniaceae</taxon>
        <taxon>Cladocopium</taxon>
    </lineage>
</organism>
<evidence type="ECO:0000313" key="3">
    <source>
        <dbReference type="Proteomes" id="UP001152797"/>
    </source>
</evidence>